<proteinExistence type="predicted"/>
<dbReference type="GO" id="GO:0007129">
    <property type="term" value="P:homologous chromosome pairing at meiosis"/>
    <property type="evidence" value="ECO:0007669"/>
    <property type="project" value="InterPro"/>
</dbReference>
<feature type="compositionally biased region" description="Polar residues" evidence="1">
    <location>
        <begin position="114"/>
        <end position="124"/>
    </location>
</feature>
<dbReference type="AlphaFoldDB" id="A0AAV6HCQ3"/>
<protein>
    <recommendedName>
        <fullName evidence="4">Spermatogenesis associated 22</fullName>
    </recommendedName>
</protein>
<dbReference type="PANTHER" id="PTHR35258:SF1">
    <property type="entry name" value="SPERMATOGENESIS-ASSOCIATED PROTEIN 22"/>
    <property type="match status" value="1"/>
</dbReference>
<organism evidence="2 3">
    <name type="scientific">Alosa alosa</name>
    <name type="common">allis shad</name>
    <dbReference type="NCBI Taxonomy" id="278164"/>
    <lineage>
        <taxon>Eukaryota</taxon>
        <taxon>Metazoa</taxon>
        <taxon>Chordata</taxon>
        <taxon>Craniata</taxon>
        <taxon>Vertebrata</taxon>
        <taxon>Euteleostomi</taxon>
        <taxon>Actinopterygii</taxon>
        <taxon>Neopterygii</taxon>
        <taxon>Teleostei</taxon>
        <taxon>Clupei</taxon>
        <taxon>Clupeiformes</taxon>
        <taxon>Clupeoidei</taxon>
        <taxon>Clupeidae</taxon>
        <taxon>Alosa</taxon>
    </lineage>
</organism>
<sequence length="478" mass="53510">MEKVDIITSTRPRILWNIRGTSCLRSTSTALTGPRKLTRLQGGNIVYFRDTMKRTETHPRPTAGCLSVPLFNQRQKRSRLPLTSNPTENELCSAIDFNDDFADSSFLSGNMAYTQSHAQSQSQRPPVPVAPRSQWNHQPQQLSNQPARYPGTPVRGYAPVPHPHKPANTWSQHSAPGTAMPIKQGQSGSSYGRGIVHHSQVNMQSKPKPPNHQPHSVLGRQETFVPTNQRQTGTAYGQGNVHHSQVNMQSKPKPLNHQQLTVQQSLSRQTHGSGGVRQGGVSFSGPRFPPAAPEPQKQAPQWKFKSSSQCGPTKKVMIGFNATQPTLSQQGEMRPKSQQQKCPVLQMKSVSEKTLRILTVVIEGMRHWSQFKNKAPMLFELFATLDSAVTDGKYSAKHFLMRTGRDVVSCVFFENDHELPKIFRGLVHRCMGNYDRQSDTFTCVSVRLASRYEQKNSQEAIRASDEEMRQVVQSLSEI</sequence>
<dbReference type="Proteomes" id="UP000823561">
    <property type="component" value="Chromosome 2"/>
</dbReference>
<dbReference type="GO" id="GO:0007276">
    <property type="term" value="P:gamete generation"/>
    <property type="evidence" value="ECO:0007669"/>
    <property type="project" value="InterPro"/>
</dbReference>
<feature type="compositionally biased region" description="Polar residues" evidence="1">
    <location>
        <begin position="230"/>
        <end position="271"/>
    </location>
</feature>
<keyword evidence="3" id="KW-1185">Reference proteome</keyword>
<evidence type="ECO:0008006" key="4">
    <source>
        <dbReference type="Google" id="ProtNLM"/>
    </source>
</evidence>
<dbReference type="EMBL" id="JADWDJ010000002">
    <property type="protein sequence ID" value="KAG5283967.1"/>
    <property type="molecule type" value="Genomic_DNA"/>
</dbReference>
<feature type="region of interest" description="Disordered" evidence="1">
    <location>
        <begin position="114"/>
        <end position="193"/>
    </location>
</feature>
<dbReference type="GO" id="GO:0051445">
    <property type="term" value="P:regulation of meiotic cell cycle"/>
    <property type="evidence" value="ECO:0007669"/>
    <property type="project" value="TreeGrafter"/>
</dbReference>
<dbReference type="PANTHER" id="PTHR35258">
    <property type="entry name" value="SPERMATOGENESIS-ASSOCIATED PROTEIN 22"/>
    <property type="match status" value="1"/>
</dbReference>
<gene>
    <name evidence="2" type="ORF">AALO_G00021500</name>
</gene>
<accession>A0AAV6HCQ3</accession>
<comment type="caution">
    <text evidence="2">The sequence shown here is derived from an EMBL/GenBank/DDBJ whole genome shotgun (WGS) entry which is preliminary data.</text>
</comment>
<feature type="region of interest" description="Disordered" evidence="1">
    <location>
        <begin position="230"/>
        <end position="310"/>
    </location>
</feature>
<dbReference type="InterPro" id="IPR033536">
    <property type="entry name" value="Spata22"/>
</dbReference>
<evidence type="ECO:0000313" key="2">
    <source>
        <dbReference type="EMBL" id="KAG5283967.1"/>
    </source>
</evidence>
<dbReference type="GO" id="GO:0000711">
    <property type="term" value="P:meiotic DNA repair synthesis"/>
    <property type="evidence" value="ECO:0007669"/>
    <property type="project" value="InterPro"/>
</dbReference>
<evidence type="ECO:0000313" key="3">
    <source>
        <dbReference type="Proteomes" id="UP000823561"/>
    </source>
</evidence>
<reference evidence="2" key="1">
    <citation type="submission" date="2020-10" db="EMBL/GenBank/DDBJ databases">
        <title>Chromosome-scale genome assembly of the Allis shad, Alosa alosa.</title>
        <authorList>
            <person name="Margot Z."/>
            <person name="Christophe K."/>
            <person name="Cabau C."/>
            <person name="Louis A."/>
            <person name="Berthelot C."/>
            <person name="Parey E."/>
            <person name="Roest Crollius H."/>
            <person name="Montfort J."/>
            <person name="Robinson-Rechavi M."/>
            <person name="Bucao C."/>
            <person name="Bouchez O."/>
            <person name="Gislard M."/>
            <person name="Lluch J."/>
            <person name="Milhes M."/>
            <person name="Lampietro C."/>
            <person name="Lopez Roques C."/>
            <person name="Donnadieu C."/>
            <person name="Braasch I."/>
            <person name="Desvignes T."/>
            <person name="Postlethwait J."/>
            <person name="Bobe J."/>
            <person name="Guiguen Y."/>
        </authorList>
    </citation>
    <scope>NUCLEOTIDE SEQUENCE</scope>
    <source>
        <strain evidence="2">M-15738</strain>
        <tissue evidence="2">Blood</tissue>
    </source>
</reference>
<feature type="compositionally biased region" description="Polar residues" evidence="1">
    <location>
        <begin position="133"/>
        <end position="146"/>
    </location>
</feature>
<name>A0AAV6HCQ3_9TELE</name>
<evidence type="ECO:0000256" key="1">
    <source>
        <dbReference type="SAM" id="MobiDB-lite"/>
    </source>
</evidence>